<dbReference type="SUPFAM" id="SSF52540">
    <property type="entry name" value="P-loop containing nucleoside triphosphate hydrolases"/>
    <property type="match status" value="1"/>
</dbReference>
<dbReference type="InterPro" id="IPR012763">
    <property type="entry name" value="DNA_pol_III_sug/sutau_N"/>
</dbReference>
<keyword evidence="12" id="KW-1185">Reference proteome</keyword>
<feature type="compositionally biased region" description="Basic and acidic residues" evidence="9">
    <location>
        <begin position="535"/>
        <end position="546"/>
    </location>
</feature>
<dbReference type="Gene3D" id="3.40.50.300">
    <property type="entry name" value="P-loop containing nucleotide triphosphate hydrolases"/>
    <property type="match status" value="1"/>
</dbReference>
<dbReference type="Pfam" id="PF13177">
    <property type="entry name" value="DNA_pol3_delta2"/>
    <property type="match status" value="1"/>
</dbReference>
<dbReference type="PRINTS" id="PR00300">
    <property type="entry name" value="CLPPROTEASEA"/>
</dbReference>
<evidence type="ECO:0000256" key="4">
    <source>
        <dbReference type="ARBA" id="ARBA00022833"/>
    </source>
</evidence>
<comment type="subunit">
    <text evidence="8">DNA polymerase III contains a core (composed of alpha, epsilon and theta chains) that associates with a tau subunit. This core dimerizes to form the POLIII' complex. PolIII' associates with the gamma complex (composed of gamma, delta, delta', psi and chi chains) and with the beta chain to form the complete DNA polymerase III complex.</text>
</comment>
<dbReference type="GO" id="GO:0046872">
    <property type="term" value="F:metal ion binding"/>
    <property type="evidence" value="ECO:0007669"/>
    <property type="project" value="UniProtKB-KW"/>
</dbReference>
<feature type="region of interest" description="Disordered" evidence="9">
    <location>
        <begin position="524"/>
        <end position="546"/>
    </location>
</feature>
<keyword evidence="8 11" id="KW-0808">Transferase</keyword>
<evidence type="ECO:0000256" key="8">
    <source>
        <dbReference type="RuleBase" id="RU364063"/>
    </source>
</evidence>
<gene>
    <name evidence="8 11" type="primary">dnaX</name>
    <name evidence="11" type="ORF">NCTC10186_00422</name>
</gene>
<keyword evidence="4" id="KW-0862">Zinc</keyword>
<feature type="domain" description="AAA+ ATPase" evidence="10">
    <location>
        <begin position="37"/>
        <end position="182"/>
    </location>
</feature>
<dbReference type="GO" id="GO:0005524">
    <property type="term" value="F:ATP binding"/>
    <property type="evidence" value="ECO:0007669"/>
    <property type="project" value="UniProtKB-KW"/>
</dbReference>
<evidence type="ECO:0000256" key="7">
    <source>
        <dbReference type="ARBA" id="ARBA00049244"/>
    </source>
</evidence>
<sequence length="702" mass="80739">MSYKALYRKYRPITFDQVVGQDHVVQTLENIVRSRKISHAYLFSGPKGTGKTSIAKIFANVINCMHQEDVTKACEKCLENLNTSVDVIEMDAASNNGVDEIRDLKEKVEQSPLYSRYKVYIIDEVHMLTKNAFNALLKTLEEPPKHAVFILATTDAHKIPVTILSRVQRFNFRRMTENNIVKHLAWILEQEKIDYELNALKSIASLSSGGMRDALSVADQASLFGNGKILNETIRSNFGVIDTNESILIINNIVLKNAYELISKLQELQNDGIDPLQLILSLIRINKEWIIAYKTQDPNLLEFLTKEQVKLVKMTNLKDALILSDALYQIAINLNRSEFPFEIIELGLIKALRIFEKENEILINKEVVIEKPQKETSTPKVKLSQPKTNHQNVEISVANTNEFNSSQRQTKTIEVPLDLDSDFRKKELKTITTEIDSISNPNLFLNKVTINQKAQEFNPENSIQINSTSAILNEEDNFANYQQMTQEIELAVSDFSDYNQEIDNQETGQTKLSDQVANQENLEEQKISNYNLSEQNRKSSKNKDEKSSEELAKLFGKIMINSESWRKSKIYLDELSFALRRAKLSKNNYQEVAKLFEKCELWAINTTYIMIVASSETIKKLNKHKLDPKLQGFFSHVFGTYMHLILLTPEQKEEVRNHLIKWRSNNELNSQLDHFEIPTKIEELNNDDDEIYNIFGTNITIE</sequence>
<dbReference type="CDD" id="cd00009">
    <property type="entry name" value="AAA"/>
    <property type="match status" value="1"/>
</dbReference>
<dbReference type="FunFam" id="1.10.8.60:FF:000013">
    <property type="entry name" value="DNA polymerase III subunit gamma/tau"/>
    <property type="match status" value="1"/>
</dbReference>
<dbReference type="OrthoDB" id="9810148at2"/>
<evidence type="ECO:0000256" key="9">
    <source>
        <dbReference type="SAM" id="MobiDB-lite"/>
    </source>
</evidence>
<dbReference type="InterPro" id="IPR027417">
    <property type="entry name" value="P-loop_NTPase"/>
</dbReference>
<dbReference type="CDD" id="cd18137">
    <property type="entry name" value="HLD_clamp_pol_III_gamma_tau"/>
    <property type="match status" value="1"/>
</dbReference>
<dbReference type="NCBIfam" id="TIGR02397">
    <property type="entry name" value="dnaX_nterm"/>
    <property type="match status" value="1"/>
</dbReference>
<dbReference type="Pfam" id="PF22608">
    <property type="entry name" value="DNAX_ATPase_lid"/>
    <property type="match status" value="1"/>
</dbReference>
<dbReference type="PANTHER" id="PTHR11669:SF0">
    <property type="entry name" value="PROTEIN STICHEL-LIKE 2"/>
    <property type="match status" value="1"/>
</dbReference>
<dbReference type="EC" id="2.7.7.7" evidence="8"/>
<evidence type="ECO:0000256" key="1">
    <source>
        <dbReference type="ARBA" id="ARBA00006360"/>
    </source>
</evidence>
<dbReference type="Proteomes" id="UP000289862">
    <property type="component" value="Chromosome"/>
</dbReference>
<dbReference type="InterPro" id="IPR003593">
    <property type="entry name" value="AAA+_ATPase"/>
</dbReference>
<dbReference type="InterPro" id="IPR001270">
    <property type="entry name" value="ClpA/B"/>
</dbReference>
<dbReference type="AlphaFoldDB" id="A0A449AZQ1"/>
<name>A0A449AZQ1_9BACT</name>
<dbReference type="RefSeq" id="WP_119572005.1">
    <property type="nucleotide sequence ID" value="NZ_LR215031.1"/>
</dbReference>
<comment type="similarity">
    <text evidence="1 8">Belongs to the DnaX/STICHEL family.</text>
</comment>
<keyword evidence="8 11" id="KW-0548">Nucleotidyltransferase</keyword>
<dbReference type="InterPro" id="IPR050238">
    <property type="entry name" value="DNA_Rep/Repair_Clamp_Loader"/>
</dbReference>
<evidence type="ECO:0000256" key="2">
    <source>
        <dbReference type="ARBA" id="ARBA00022723"/>
    </source>
</evidence>
<evidence type="ECO:0000259" key="10">
    <source>
        <dbReference type="SMART" id="SM00382"/>
    </source>
</evidence>
<dbReference type="GO" id="GO:0006261">
    <property type="term" value="P:DNA-templated DNA replication"/>
    <property type="evidence" value="ECO:0007669"/>
    <property type="project" value="TreeGrafter"/>
</dbReference>
<evidence type="ECO:0000256" key="6">
    <source>
        <dbReference type="ARBA" id="ARBA00022932"/>
    </source>
</evidence>
<dbReference type="InterPro" id="IPR045085">
    <property type="entry name" value="HLD_clamp_pol_III_gamma_tau"/>
</dbReference>
<dbReference type="KEGG" id="mgal:NCTC10186_00422"/>
<dbReference type="EMBL" id="LR215031">
    <property type="protein sequence ID" value="VEU72936.1"/>
    <property type="molecule type" value="Genomic_DNA"/>
</dbReference>
<dbReference type="PANTHER" id="PTHR11669">
    <property type="entry name" value="REPLICATION FACTOR C / DNA POLYMERASE III GAMMA-TAU SUBUNIT"/>
    <property type="match status" value="1"/>
</dbReference>
<protein>
    <recommendedName>
        <fullName evidence="8">DNA polymerase III subunit gamma/tau</fullName>
        <ecNumber evidence="8">2.7.7.7</ecNumber>
    </recommendedName>
</protein>
<reference evidence="11 12" key="1">
    <citation type="submission" date="2019-01" db="EMBL/GenBank/DDBJ databases">
        <authorList>
            <consortium name="Pathogen Informatics"/>
        </authorList>
    </citation>
    <scope>NUCLEOTIDE SEQUENCE [LARGE SCALE GENOMIC DNA]</scope>
    <source>
        <strain evidence="11 12">NCTC10186</strain>
    </source>
</reference>
<dbReference type="SMART" id="SM00382">
    <property type="entry name" value="AAA"/>
    <property type="match status" value="1"/>
</dbReference>
<dbReference type="FunFam" id="3.40.50.300:FF:000014">
    <property type="entry name" value="DNA polymerase III subunit gamma/tau"/>
    <property type="match status" value="1"/>
</dbReference>
<keyword evidence="2" id="KW-0479">Metal-binding</keyword>
<dbReference type="GO" id="GO:0009360">
    <property type="term" value="C:DNA polymerase III complex"/>
    <property type="evidence" value="ECO:0007669"/>
    <property type="project" value="InterPro"/>
</dbReference>
<dbReference type="GO" id="GO:0003887">
    <property type="term" value="F:DNA-directed DNA polymerase activity"/>
    <property type="evidence" value="ECO:0007669"/>
    <property type="project" value="UniProtKB-KW"/>
</dbReference>
<proteinExistence type="inferred from homology"/>
<dbReference type="NCBIfam" id="NF004046">
    <property type="entry name" value="PRK05563.1"/>
    <property type="match status" value="1"/>
</dbReference>
<comment type="function">
    <text evidence="8">DNA polymerase III is a complex, multichain enzyme responsible for most of the replicative synthesis in bacteria. This DNA polymerase also exhibits 3' to 5' exonuclease activity.</text>
</comment>
<evidence type="ECO:0000256" key="5">
    <source>
        <dbReference type="ARBA" id="ARBA00022840"/>
    </source>
</evidence>
<organism evidence="11 12">
    <name type="scientific">Mycoplasmopsis gallopavonis</name>
    <dbReference type="NCBI Taxonomy" id="76629"/>
    <lineage>
        <taxon>Bacteria</taxon>
        <taxon>Bacillati</taxon>
        <taxon>Mycoplasmatota</taxon>
        <taxon>Mycoplasmoidales</taxon>
        <taxon>Metamycoplasmataceae</taxon>
        <taxon>Mycoplasmopsis</taxon>
    </lineage>
</organism>
<keyword evidence="3 8" id="KW-0547">Nucleotide-binding</keyword>
<accession>A0A449AZQ1</accession>
<keyword evidence="5 8" id="KW-0067">ATP-binding</keyword>
<evidence type="ECO:0000313" key="12">
    <source>
        <dbReference type="Proteomes" id="UP000289862"/>
    </source>
</evidence>
<keyword evidence="8" id="KW-0235">DNA replication</keyword>
<keyword evidence="6 8" id="KW-0239">DNA-directed DNA polymerase</keyword>
<comment type="catalytic activity">
    <reaction evidence="7 8">
        <text>DNA(n) + a 2'-deoxyribonucleoside 5'-triphosphate = DNA(n+1) + diphosphate</text>
        <dbReference type="Rhea" id="RHEA:22508"/>
        <dbReference type="Rhea" id="RHEA-COMP:17339"/>
        <dbReference type="Rhea" id="RHEA-COMP:17340"/>
        <dbReference type="ChEBI" id="CHEBI:33019"/>
        <dbReference type="ChEBI" id="CHEBI:61560"/>
        <dbReference type="ChEBI" id="CHEBI:173112"/>
        <dbReference type="EC" id="2.7.7.7"/>
    </reaction>
</comment>
<dbReference type="Gene3D" id="1.10.8.60">
    <property type="match status" value="1"/>
</dbReference>
<evidence type="ECO:0000313" key="11">
    <source>
        <dbReference type="EMBL" id="VEU72936.1"/>
    </source>
</evidence>
<evidence type="ECO:0000256" key="3">
    <source>
        <dbReference type="ARBA" id="ARBA00022741"/>
    </source>
</evidence>